<feature type="region of interest" description="Disordered" evidence="1">
    <location>
        <begin position="375"/>
        <end position="416"/>
    </location>
</feature>
<dbReference type="Proteomes" id="UP001175271">
    <property type="component" value="Unassembled WGS sequence"/>
</dbReference>
<feature type="compositionally biased region" description="Acidic residues" evidence="1">
    <location>
        <begin position="387"/>
        <end position="416"/>
    </location>
</feature>
<feature type="region of interest" description="Disordered" evidence="1">
    <location>
        <begin position="1"/>
        <end position="33"/>
    </location>
</feature>
<gene>
    <name evidence="3" type="ORF">QR680_012862</name>
</gene>
<feature type="compositionally biased region" description="Basic residues" evidence="1">
    <location>
        <begin position="1"/>
        <end position="12"/>
    </location>
</feature>
<name>A0AA39I3J8_9BILA</name>
<keyword evidence="4" id="KW-1185">Reference proteome</keyword>
<proteinExistence type="predicted"/>
<comment type="caution">
    <text evidence="3">The sequence shown here is derived from an EMBL/GenBank/DDBJ whole genome shotgun (WGS) entry which is preliminary data.</text>
</comment>
<evidence type="ECO:0000313" key="4">
    <source>
        <dbReference type="Proteomes" id="UP001175271"/>
    </source>
</evidence>
<accession>A0AA39I3J8</accession>
<reference evidence="3" key="1">
    <citation type="submission" date="2023-06" db="EMBL/GenBank/DDBJ databases">
        <title>Genomic analysis of the entomopathogenic nematode Steinernema hermaphroditum.</title>
        <authorList>
            <person name="Schwarz E.M."/>
            <person name="Heppert J.K."/>
            <person name="Baniya A."/>
            <person name="Schwartz H.T."/>
            <person name="Tan C.-H."/>
            <person name="Antoshechkin I."/>
            <person name="Sternberg P.W."/>
            <person name="Goodrich-Blair H."/>
            <person name="Dillman A.R."/>
        </authorList>
    </citation>
    <scope>NUCLEOTIDE SEQUENCE</scope>
    <source>
        <strain evidence="3">PS9179</strain>
        <tissue evidence="3">Whole animal</tissue>
    </source>
</reference>
<protein>
    <recommendedName>
        <fullName evidence="2">Helitron helicase-like domain-containing protein</fullName>
    </recommendedName>
</protein>
<feature type="region of interest" description="Disordered" evidence="1">
    <location>
        <begin position="199"/>
        <end position="220"/>
    </location>
</feature>
<sequence>MGVRNAARKPHYPHSGTAQPPKHLKLRRSHPPRYETVAKANRKAMSTSSTNIHRAKTNKYVKKSDIKKRPGAEAPLNLATYKPDPLGLRSAALMSTKHKSASNTRDPNAVKNFCVHTGSIICPYCKDSYLFGGEITKFCCSGGAATVENVANTLKFPDQLLMYFDRDLQKQKRWGDIQAQSIMLNSLFQMASTTGIAGEANGKGKRTLKTNGDPVSSILPPNGKKEQFAQVYCIDGIDKQTDRRIEHLKSFSGASIPREIIRALTEFISKNHKMADKGLFPTYELYKEAQEQNQPTRFEKLIVLSRAEVRYREHQEQGADFHNHQVMQLNGVSKVYIPDADTKAPTPANRSHEAHKLCPGEIDAINAVLGESEDEEPNFIQNQTPDSDAEEDAKEDAEVTWEDQDDYVPGEGDDEDEDMQQYAERIGKGRRYLSNRLFVRFRTRRPALGIFHCYAVWDMNHQQRPLPRKIFLLPYSYPGGKAYMQRKFLDTMAISARVGAPSFYVTFAGNPEWPEIIHQRKHEKQPLTELYDIQWRVFLRKLNELKKNLKQCFGEQVGMAMSIEQQRTFDDQSKSDTLFATL</sequence>
<feature type="domain" description="Helitron helicase-like" evidence="2">
    <location>
        <begin position="461"/>
        <end position="566"/>
    </location>
</feature>
<evidence type="ECO:0000256" key="1">
    <source>
        <dbReference type="SAM" id="MobiDB-lite"/>
    </source>
</evidence>
<dbReference type="InterPro" id="IPR025476">
    <property type="entry name" value="Helitron_helicase-like"/>
</dbReference>
<evidence type="ECO:0000313" key="3">
    <source>
        <dbReference type="EMBL" id="KAK0417175.1"/>
    </source>
</evidence>
<feature type="compositionally biased region" description="Basic residues" evidence="1">
    <location>
        <begin position="22"/>
        <end position="31"/>
    </location>
</feature>
<organism evidence="3 4">
    <name type="scientific">Steinernema hermaphroditum</name>
    <dbReference type="NCBI Taxonomy" id="289476"/>
    <lineage>
        <taxon>Eukaryota</taxon>
        <taxon>Metazoa</taxon>
        <taxon>Ecdysozoa</taxon>
        <taxon>Nematoda</taxon>
        <taxon>Chromadorea</taxon>
        <taxon>Rhabditida</taxon>
        <taxon>Tylenchina</taxon>
        <taxon>Panagrolaimomorpha</taxon>
        <taxon>Strongyloidoidea</taxon>
        <taxon>Steinernematidae</taxon>
        <taxon>Steinernema</taxon>
    </lineage>
</organism>
<dbReference type="Pfam" id="PF14214">
    <property type="entry name" value="Helitron_like_N"/>
    <property type="match status" value="1"/>
</dbReference>
<dbReference type="AlphaFoldDB" id="A0AA39I3J8"/>
<dbReference type="EMBL" id="JAUCMV010000002">
    <property type="protein sequence ID" value="KAK0417175.1"/>
    <property type="molecule type" value="Genomic_DNA"/>
</dbReference>
<evidence type="ECO:0000259" key="2">
    <source>
        <dbReference type="Pfam" id="PF14214"/>
    </source>
</evidence>